<comment type="caution">
    <text evidence="2">The sequence shown here is derived from an EMBL/GenBank/DDBJ whole genome shotgun (WGS) entry which is preliminary data.</text>
</comment>
<evidence type="ECO:0000256" key="1">
    <source>
        <dbReference type="SAM" id="MobiDB-lite"/>
    </source>
</evidence>
<dbReference type="Proteomes" id="UP000013986">
    <property type="component" value="Unassembled WGS sequence"/>
</dbReference>
<dbReference type="PATRIC" id="fig|1217689.3.peg.2930"/>
<organism evidence="2 3">
    <name type="scientific">Acinetobacter lactucae</name>
    <dbReference type="NCBI Taxonomy" id="1785128"/>
    <lineage>
        <taxon>Bacteria</taxon>
        <taxon>Pseudomonadati</taxon>
        <taxon>Pseudomonadota</taxon>
        <taxon>Gammaproteobacteria</taxon>
        <taxon>Moraxellales</taxon>
        <taxon>Moraxellaceae</taxon>
        <taxon>Acinetobacter</taxon>
        <taxon>Acinetobacter calcoaceticus/baumannii complex</taxon>
    </lineage>
</organism>
<evidence type="ECO:0000313" key="3">
    <source>
        <dbReference type="Proteomes" id="UP000013986"/>
    </source>
</evidence>
<protein>
    <submittedName>
        <fullName evidence="2">Uncharacterized protein</fullName>
    </submittedName>
</protein>
<sequence length="89" mass="9745">MSSNRITAAEATKLASQTAKPTSESLLNQVYEFIKNNPSSGDLTRVFDPDFVPLNVLETVVNVLRADGYQANAGIHTPSTLKLEVRWPV</sequence>
<evidence type="ECO:0000313" key="2">
    <source>
        <dbReference type="EMBL" id="EOQ73048.1"/>
    </source>
</evidence>
<gene>
    <name evidence="2" type="ORF">F929_02983</name>
</gene>
<accession>R8YUK7</accession>
<dbReference type="OrthoDB" id="9973988at2"/>
<dbReference type="HOGENOM" id="CLU_2447972_0_0_6"/>
<dbReference type="EMBL" id="APQO01000006">
    <property type="protein sequence ID" value="EOQ73048.1"/>
    <property type="molecule type" value="Genomic_DNA"/>
</dbReference>
<dbReference type="AlphaFoldDB" id="R8YUK7"/>
<reference evidence="2 3" key="1">
    <citation type="submission" date="2013-02" db="EMBL/GenBank/DDBJ databases">
        <title>The Genome Sequence of Acinetobacter pittii ANC 4052.</title>
        <authorList>
            <consortium name="The Broad Institute Genome Sequencing Platform"/>
            <consortium name="The Broad Institute Genome Sequencing Center for Infectious Disease"/>
            <person name="Cerqueira G."/>
            <person name="Feldgarden M."/>
            <person name="Courvalin P."/>
            <person name="Perichon B."/>
            <person name="Grillot-Courvalin C."/>
            <person name="Clermont D."/>
            <person name="Rocha E."/>
            <person name="Yoon E.-J."/>
            <person name="Nemec A."/>
            <person name="Walker B."/>
            <person name="Young S.K."/>
            <person name="Zeng Q."/>
            <person name="Gargeya S."/>
            <person name="Fitzgerald M."/>
            <person name="Haas B."/>
            <person name="Abouelleil A."/>
            <person name="Alvarado L."/>
            <person name="Arachchi H.M."/>
            <person name="Berlin A.M."/>
            <person name="Chapman S.B."/>
            <person name="Dewar J."/>
            <person name="Goldberg J."/>
            <person name="Griggs A."/>
            <person name="Gujja S."/>
            <person name="Hansen M."/>
            <person name="Howarth C."/>
            <person name="Imamovic A."/>
            <person name="Larimer J."/>
            <person name="McCowan C."/>
            <person name="Murphy C."/>
            <person name="Neiman D."/>
            <person name="Pearson M."/>
            <person name="Priest M."/>
            <person name="Roberts A."/>
            <person name="Saif S."/>
            <person name="Shea T."/>
            <person name="Sisk P."/>
            <person name="Sykes S."/>
            <person name="Wortman J."/>
            <person name="Nusbaum C."/>
            <person name="Birren B."/>
        </authorList>
    </citation>
    <scope>NUCLEOTIDE SEQUENCE [LARGE SCALE GENOMIC DNA]</scope>
    <source>
        <strain evidence="2 3">ANC 4052</strain>
    </source>
</reference>
<feature type="region of interest" description="Disordered" evidence="1">
    <location>
        <begin position="1"/>
        <end position="20"/>
    </location>
</feature>
<dbReference type="RefSeq" id="WP_016145605.1">
    <property type="nucleotide sequence ID" value="NZ_KB976991.1"/>
</dbReference>
<name>R8YUK7_9GAMM</name>
<proteinExistence type="predicted"/>